<dbReference type="InterPro" id="IPR036008">
    <property type="entry name" value="Aconitase_4Fe-4S_dom"/>
</dbReference>
<evidence type="ECO:0000256" key="2">
    <source>
        <dbReference type="ARBA" id="ARBA00007185"/>
    </source>
</evidence>
<keyword evidence="6 9" id="KW-0411">Iron-sulfur</keyword>
<comment type="catalytic activity">
    <reaction evidence="8 9">
        <text>citrate = D-threo-isocitrate</text>
        <dbReference type="Rhea" id="RHEA:10336"/>
        <dbReference type="ChEBI" id="CHEBI:15562"/>
        <dbReference type="ChEBI" id="CHEBI:16947"/>
        <dbReference type="EC" id="4.2.1.3"/>
    </reaction>
</comment>
<dbReference type="InterPro" id="IPR044137">
    <property type="entry name" value="AcnA_IRP_Swivel"/>
</dbReference>
<dbReference type="InterPro" id="IPR006249">
    <property type="entry name" value="Aconitase/IRP2"/>
</dbReference>
<evidence type="ECO:0000256" key="4">
    <source>
        <dbReference type="ARBA" id="ARBA00022723"/>
    </source>
</evidence>
<dbReference type="SUPFAM" id="SSF52016">
    <property type="entry name" value="LeuD/IlvD-like"/>
    <property type="match status" value="1"/>
</dbReference>
<dbReference type="NCBIfam" id="NF006757">
    <property type="entry name" value="PRK09277.1"/>
    <property type="match status" value="1"/>
</dbReference>
<evidence type="ECO:0000256" key="9">
    <source>
        <dbReference type="RuleBase" id="RU361275"/>
    </source>
</evidence>
<dbReference type="AlphaFoldDB" id="A0A078KEW6"/>
<dbReference type="GO" id="GO:0051539">
    <property type="term" value="F:4 iron, 4 sulfur cluster binding"/>
    <property type="evidence" value="ECO:0007669"/>
    <property type="project" value="UniProtKB-KW"/>
</dbReference>
<keyword evidence="5 9" id="KW-0408">Iron</keyword>
<dbReference type="FunFam" id="3.20.19.10:FF:000001">
    <property type="entry name" value="Aconitate hydratase"/>
    <property type="match status" value="1"/>
</dbReference>
<evidence type="ECO:0000256" key="6">
    <source>
        <dbReference type="ARBA" id="ARBA00023014"/>
    </source>
</evidence>
<dbReference type="InterPro" id="IPR000573">
    <property type="entry name" value="AconitaseA/IPMdHydase_ssu_swvl"/>
</dbReference>
<dbReference type="InterPro" id="IPR001030">
    <property type="entry name" value="Acoase/IPM_deHydtase_lsu_aba"/>
</dbReference>
<dbReference type="EMBL" id="LK934641">
    <property type="protein sequence ID" value="CDU20219.1"/>
    <property type="molecule type" value="Genomic_DNA"/>
</dbReference>
<dbReference type="CDD" id="cd01586">
    <property type="entry name" value="AcnA_IRP"/>
    <property type="match status" value="1"/>
</dbReference>
<evidence type="ECO:0000256" key="5">
    <source>
        <dbReference type="ARBA" id="ARBA00023004"/>
    </source>
</evidence>
<reference evidence="13" key="3">
    <citation type="submission" date="2014-05" db="EMBL/GenBank/DDBJ databases">
        <authorList>
            <person name="Aslett M.A."/>
            <person name="De Silva N."/>
        </authorList>
    </citation>
    <scope>NUCLEOTIDE SEQUENCE</scope>
    <source>
        <strain evidence="13">17X</strain>
    </source>
</reference>
<dbReference type="Gene3D" id="3.20.19.10">
    <property type="entry name" value="Aconitase, domain 4"/>
    <property type="match status" value="1"/>
</dbReference>
<organism evidence="12 15">
    <name type="scientific">Plasmodium yoelii</name>
    <dbReference type="NCBI Taxonomy" id="5861"/>
    <lineage>
        <taxon>Eukaryota</taxon>
        <taxon>Sar</taxon>
        <taxon>Alveolata</taxon>
        <taxon>Apicomplexa</taxon>
        <taxon>Aconoidasida</taxon>
        <taxon>Haemosporida</taxon>
        <taxon>Plasmodiidae</taxon>
        <taxon>Plasmodium</taxon>
        <taxon>Plasmodium (Vinckeia)</taxon>
    </lineage>
</organism>
<comment type="similarity">
    <text evidence="2 9">Belongs to the aconitase/IPM isomerase family.</text>
</comment>
<feature type="domain" description="Aconitase A/isopropylmalate dehydratase small subunit swivel" evidence="11">
    <location>
        <begin position="711"/>
        <end position="837"/>
    </location>
</feature>
<evidence type="ECO:0000256" key="1">
    <source>
        <dbReference type="ARBA" id="ARBA00001966"/>
    </source>
</evidence>
<evidence type="ECO:0000313" key="15">
    <source>
        <dbReference type="Proteomes" id="UP000072904"/>
    </source>
</evidence>
<dbReference type="VEuPathDB" id="PlasmoDB:PY17X_1360900"/>
<dbReference type="GeneID" id="3830373"/>
<dbReference type="KEGG" id="pyo:PY17X_1360900"/>
<dbReference type="RefSeq" id="XP_731148.1">
    <property type="nucleotide sequence ID" value="XM_726055.1"/>
</dbReference>
<protein>
    <recommendedName>
        <fullName evidence="3 9">Aconitate hydratase</fullName>
        <shortName evidence="9">Aconitase</shortName>
        <ecNumber evidence="3 9">4.2.1.3</ecNumber>
    </recommendedName>
</protein>
<dbReference type="EC" id="4.2.1.3" evidence="3 9"/>
<dbReference type="InterPro" id="IPR015928">
    <property type="entry name" value="Aconitase/3IPM_dehydase_swvl"/>
</dbReference>
<dbReference type="OMA" id="NGGIMQY"/>
<feature type="domain" description="Aconitase/3-isopropylmalate dehydratase large subunit alpha/beta/alpha" evidence="10">
    <location>
        <begin position="82"/>
        <end position="583"/>
    </location>
</feature>
<proteinExistence type="inferred from homology"/>
<evidence type="ECO:0000259" key="10">
    <source>
        <dbReference type="Pfam" id="PF00330"/>
    </source>
</evidence>
<dbReference type="NCBIfam" id="NF009520">
    <property type="entry name" value="PRK12881.1"/>
    <property type="match status" value="1"/>
</dbReference>
<evidence type="ECO:0000313" key="13">
    <source>
        <dbReference type="EMBL" id="VTZ80977.1"/>
    </source>
</evidence>
<dbReference type="CDD" id="cd01580">
    <property type="entry name" value="AcnA_IRP_Swivel"/>
    <property type="match status" value="1"/>
</dbReference>
<dbReference type="Pfam" id="PF00694">
    <property type="entry name" value="Aconitase_C"/>
    <property type="match status" value="1"/>
</dbReference>
<dbReference type="GO" id="GO:0003994">
    <property type="term" value="F:aconitate hydratase activity"/>
    <property type="evidence" value="ECO:0007669"/>
    <property type="project" value="UniProtKB-EC"/>
</dbReference>
<evidence type="ECO:0000313" key="14">
    <source>
        <dbReference type="Proteomes" id="UP000072874"/>
    </source>
</evidence>
<evidence type="ECO:0000256" key="3">
    <source>
        <dbReference type="ARBA" id="ARBA00012926"/>
    </source>
</evidence>
<dbReference type="PRINTS" id="PR00415">
    <property type="entry name" value="ACONITASE"/>
</dbReference>
<dbReference type="OrthoDB" id="2279155at2759"/>
<comment type="cofactor">
    <cofactor evidence="1">
        <name>[4Fe-4S] cluster</name>
        <dbReference type="ChEBI" id="CHEBI:49883"/>
    </cofactor>
</comment>
<dbReference type="Pfam" id="PF00330">
    <property type="entry name" value="Aconitase"/>
    <property type="match status" value="1"/>
</dbReference>
<name>A0A078KEW6_PLAYE</name>
<dbReference type="Gene3D" id="6.10.190.10">
    <property type="match status" value="1"/>
</dbReference>
<reference evidence="14 15" key="1">
    <citation type="journal article" date="2014" name="BMC Biol.">
        <title>A comprehensive evaluation of rodent malaria parasite genomes and gene expression.</title>
        <authorList>
            <person name="Otto T.D."/>
            <person name="Bohme U."/>
            <person name="Jackson A.P."/>
            <person name="Hunt M."/>
            <person name="Franke-Fayard B."/>
            <person name="Hoeijmakers W.A."/>
            <person name="Religa A.A."/>
            <person name="Robertson L."/>
            <person name="Sanders M."/>
            <person name="Ogun S.A."/>
            <person name="Cunningham D."/>
            <person name="Erhart A."/>
            <person name="Billker O."/>
            <person name="Khan S.M."/>
            <person name="Stunnenberg H.G."/>
            <person name="Langhorne J."/>
            <person name="Holder A.A."/>
            <person name="Waters A.P."/>
            <person name="Newbold C.I."/>
            <person name="Pain A."/>
            <person name="Berriman M."/>
            <person name="Janse C.J."/>
        </authorList>
    </citation>
    <scope>NUCLEOTIDE SEQUENCE [LARGE SCALE GENOMIC DNA]</scope>
    <source>
        <strain evidence="13 14">17X</strain>
        <strain evidence="12 15">YM</strain>
    </source>
</reference>
<dbReference type="GO" id="GO:0046872">
    <property type="term" value="F:metal ion binding"/>
    <property type="evidence" value="ECO:0007669"/>
    <property type="project" value="UniProtKB-KW"/>
</dbReference>
<dbReference type="Proteomes" id="UP000072874">
    <property type="component" value="Chromosome 13"/>
</dbReference>
<dbReference type="Gene3D" id="3.30.499.10">
    <property type="entry name" value="Aconitase, domain 3"/>
    <property type="match status" value="2"/>
</dbReference>
<dbReference type="Proteomes" id="UP000072904">
    <property type="component" value="Chromosome 13"/>
</dbReference>
<evidence type="ECO:0000259" key="11">
    <source>
        <dbReference type="Pfam" id="PF00694"/>
    </source>
</evidence>
<dbReference type="SUPFAM" id="SSF53732">
    <property type="entry name" value="Aconitase iron-sulfur domain"/>
    <property type="match status" value="1"/>
</dbReference>
<dbReference type="FunFam" id="3.30.499.10:FF:000002">
    <property type="entry name" value="Aconitate hydratase"/>
    <property type="match status" value="1"/>
</dbReference>
<evidence type="ECO:0000256" key="8">
    <source>
        <dbReference type="ARBA" id="ARBA00023501"/>
    </source>
</evidence>
<dbReference type="VEuPathDB" id="PlasmoDB:Py17XNL_001303443"/>
<keyword evidence="4" id="KW-0479">Metal-binding</keyword>
<dbReference type="VEuPathDB" id="PlasmoDB:PY00319"/>
<dbReference type="NCBIfam" id="TIGR01341">
    <property type="entry name" value="aconitase_1"/>
    <property type="match status" value="1"/>
</dbReference>
<reference evidence="12" key="2">
    <citation type="submission" date="2014-05" db="EMBL/GenBank/DDBJ databases">
        <authorList>
            <person name="Aslett A.Martin."/>
            <person name="De Silva Nishadi"/>
        </authorList>
    </citation>
    <scope>NUCLEOTIDE SEQUENCE</scope>
    <source>
        <strain evidence="12">YM</strain>
    </source>
</reference>
<evidence type="ECO:0000313" key="12">
    <source>
        <dbReference type="EMBL" id="CDU20219.1"/>
    </source>
</evidence>
<gene>
    <name evidence="13" type="ORF">PY17X_1360900</name>
    <name evidence="12" type="ORF">PYYM_1357300</name>
</gene>
<dbReference type="InterPro" id="IPR015931">
    <property type="entry name" value="Acnase/IPM_dHydase_lsu_aba_1/3"/>
</dbReference>
<keyword evidence="9" id="KW-0004">4Fe-4S</keyword>
<dbReference type="EMBL" id="LM993667">
    <property type="protein sequence ID" value="VTZ80977.1"/>
    <property type="molecule type" value="Genomic_DNA"/>
</dbReference>
<accession>A0A078KEW6</accession>
<reference evidence="13" key="4">
    <citation type="submission" date="2019-05" db="EMBL/GenBank/DDBJ databases">
        <authorList>
            <consortium name="Pathogen Informatics"/>
        </authorList>
    </citation>
    <scope>NUCLEOTIDE SEQUENCE</scope>
    <source>
        <strain evidence="13">17X</strain>
    </source>
</reference>
<sequence>MKNAGVNFSNYVKKYCSKSNNPFENLRKSFNKGNYHYYDLNELNDSRIKSLPYSIRILLESAIRNCDNLKVTEENVKTILAWKENSKKKKEIPFMPARVLLQDLTGVPCIVDLATMRDTAEFLGGDANKINPLIPVDLVIDHSVQVDYSRSSKAIEYNEKREFERNLERFKFLKWGMNSFENMLILPPGSGIVHQINLEYLAHCVFKNKNNNLIYPDSVVGTDSHTTMINGLGVLGWGVGGIEAEATMLGLPISMTLPEVIGINVVGKLSDNLLSTDIVLYITSFLRKEVGVVGKYVEFFGPSLKDLKLADRATIANMAPEYGATIGFFGIDDTTLEYLKQTGRDNDKINLVRDYLKKNMLYNDYSENLEYTDVYTLDLSKLSLSVSGPKRPHDNILLHDLHNDFKICLDSPVGFKGYNISKEDQKKEITFEYKTGNGATYKLSHGSIVLAAITSCTNTSNSCSMIAAGLLAKKAVELGIKPIPYIKSSLSPGSKAVQKYLEAGGLLSYLEKLGFYNVGYGCMTCIGNSGNLDAEVEDVINKHDLVCSSVLSGNRNFEGRIHPLIKANYLASPALVVLLSLIGNVNTDITKYTFECNGKIIKALDLIPKKDEINEYEEKYVKAELYKDIYKNIKYVNKYWNDIQIKKNKLFEWDKNSTYIHKPPFFDDMKIQPQKIKDIKNANILLLLGDSITTDHISPAGMIHKKSEAYKFLKSKGVKDDDLNTYGARRGNDEVMIRGTFANIRLINKLCPDKGPNTIYAPSNELMSVYEAAMKYKQNNKDVIIIAGKEYGCGSSRDWAAKGSYLLGVKAIIAESFERIHRSNLIGMSVLPLQFLNNENAQHYNIDGTETFTILLNEGNLKPGQNITIEMNQKGKIIKFDVLCRIDTEIEVQYFKNGGILKYVLRSLVKKEDA</sequence>
<evidence type="ECO:0000256" key="7">
    <source>
        <dbReference type="ARBA" id="ARBA00023239"/>
    </source>
</evidence>
<dbReference type="VEuPathDB" id="PlasmoDB:PYYM_1357300"/>
<comment type="function">
    <text evidence="9">Catalyzes the isomerization of citrate to isocitrate via cis-aconitate.</text>
</comment>
<keyword evidence="7 9" id="KW-0456">Lyase</keyword>
<dbReference type="PANTHER" id="PTHR11670">
    <property type="entry name" value="ACONITASE/IRON-RESPONSIVE ELEMENT FAMILY MEMBER"/>
    <property type="match status" value="1"/>
</dbReference>
<dbReference type="GO" id="GO:0072350">
    <property type="term" value="P:tricarboxylic acid metabolic process"/>
    <property type="evidence" value="ECO:0007669"/>
    <property type="project" value="UniProtKB-ARBA"/>
</dbReference>